<dbReference type="PIRSF" id="PIRSF001413">
    <property type="entry name" value="Trp_syn_beta"/>
    <property type="match status" value="1"/>
</dbReference>
<keyword evidence="6 12" id="KW-0028">Amino-acid biosynthesis</keyword>
<dbReference type="SUPFAM" id="SSF53686">
    <property type="entry name" value="Tryptophan synthase beta subunit-like PLP-dependent enzymes"/>
    <property type="match status" value="1"/>
</dbReference>
<dbReference type="EMBL" id="FNCI01000007">
    <property type="protein sequence ID" value="SDG23691.1"/>
    <property type="molecule type" value="Genomic_DNA"/>
</dbReference>
<dbReference type="UniPathway" id="UPA00035">
    <property type="reaction ID" value="UER00044"/>
</dbReference>
<dbReference type="InterPro" id="IPR006654">
    <property type="entry name" value="Trp_synth_beta"/>
</dbReference>
<evidence type="ECO:0000256" key="4">
    <source>
        <dbReference type="ARBA" id="ARBA00009982"/>
    </source>
</evidence>
<dbReference type="RefSeq" id="WP_092525792.1">
    <property type="nucleotide sequence ID" value="NZ_FNCI01000007.1"/>
</dbReference>
<dbReference type="InterPro" id="IPR023026">
    <property type="entry name" value="Trp_synth_beta/beta-like"/>
</dbReference>
<accession>A0A1G7SL60</accession>
<dbReference type="Pfam" id="PF00291">
    <property type="entry name" value="PALP"/>
    <property type="match status" value="1"/>
</dbReference>
<dbReference type="Proteomes" id="UP000198641">
    <property type="component" value="Unassembled WGS sequence"/>
</dbReference>
<feature type="modified residue" description="N6-(pyridoxal phosphate)lysine" evidence="12">
    <location>
        <position position="97"/>
    </location>
</feature>
<evidence type="ECO:0000256" key="7">
    <source>
        <dbReference type="ARBA" id="ARBA00022822"/>
    </source>
</evidence>
<comment type="subunit">
    <text evidence="5 12">Tetramer of two alpha and two beta chains.</text>
</comment>
<evidence type="ECO:0000256" key="10">
    <source>
        <dbReference type="ARBA" id="ARBA00023239"/>
    </source>
</evidence>
<dbReference type="GO" id="GO:0004834">
    <property type="term" value="F:tryptophan synthase activity"/>
    <property type="evidence" value="ECO:0007669"/>
    <property type="project" value="UniProtKB-UniRule"/>
</dbReference>
<evidence type="ECO:0000256" key="8">
    <source>
        <dbReference type="ARBA" id="ARBA00022898"/>
    </source>
</evidence>
<evidence type="ECO:0000259" key="13">
    <source>
        <dbReference type="Pfam" id="PF00291"/>
    </source>
</evidence>
<keyword evidence="9 12" id="KW-0057">Aromatic amino acid biosynthesis</keyword>
<reference evidence="14 15" key="1">
    <citation type="submission" date="2016-10" db="EMBL/GenBank/DDBJ databases">
        <authorList>
            <person name="de Groot N.N."/>
        </authorList>
    </citation>
    <scope>NUCLEOTIDE SEQUENCE [LARGE SCALE GENOMIC DNA]</scope>
    <source>
        <strain evidence="14 15">BH539</strain>
    </source>
</reference>
<dbReference type="InterPro" id="IPR036052">
    <property type="entry name" value="TrpB-like_PALP_sf"/>
</dbReference>
<dbReference type="GO" id="GO:0005737">
    <property type="term" value="C:cytoplasm"/>
    <property type="evidence" value="ECO:0007669"/>
    <property type="project" value="TreeGrafter"/>
</dbReference>
<dbReference type="AlphaFoldDB" id="A0A1G7SL60"/>
<comment type="function">
    <text evidence="2 12">The beta subunit is responsible for the synthesis of L-tryptophan from indole and L-serine.</text>
</comment>
<comment type="cofactor">
    <cofactor evidence="1 12">
        <name>pyridoxal 5'-phosphate</name>
        <dbReference type="ChEBI" id="CHEBI:597326"/>
    </cofactor>
</comment>
<comment type="pathway">
    <text evidence="3 12">Amino-acid biosynthesis; L-tryptophan biosynthesis; L-tryptophan from chorismate: step 5/5.</text>
</comment>
<keyword evidence="15" id="KW-1185">Reference proteome</keyword>
<keyword evidence="10 12" id="KW-0456">Lyase</keyword>
<evidence type="ECO:0000256" key="2">
    <source>
        <dbReference type="ARBA" id="ARBA00002786"/>
    </source>
</evidence>
<evidence type="ECO:0000256" key="1">
    <source>
        <dbReference type="ARBA" id="ARBA00001933"/>
    </source>
</evidence>
<dbReference type="PROSITE" id="PS00168">
    <property type="entry name" value="TRP_SYNTHASE_BETA"/>
    <property type="match status" value="1"/>
</dbReference>
<evidence type="ECO:0000313" key="14">
    <source>
        <dbReference type="EMBL" id="SDG23691.1"/>
    </source>
</evidence>
<dbReference type="PANTHER" id="PTHR48077:SF3">
    <property type="entry name" value="TRYPTOPHAN SYNTHASE"/>
    <property type="match status" value="1"/>
</dbReference>
<keyword evidence="8 12" id="KW-0663">Pyridoxal phosphate</keyword>
<dbReference type="CDD" id="cd06446">
    <property type="entry name" value="Trp-synth_B"/>
    <property type="match status" value="1"/>
</dbReference>
<dbReference type="FunFam" id="3.40.50.1100:FF:000004">
    <property type="entry name" value="Tryptophan synthase beta chain"/>
    <property type="match status" value="1"/>
</dbReference>
<evidence type="ECO:0000256" key="12">
    <source>
        <dbReference type="HAMAP-Rule" id="MF_00133"/>
    </source>
</evidence>
<sequence length="416" mass="44499">MGLPHPNPEFAPDAGGFFGRFGGRFVAETLMPLILELQEAYESAKQDPDFNAELDALRRDYIGRASPLYLAERLTERLGGARIYLKREDLMHTGAHKINNCIGQVLLARRMGKQRIIAETGAGMHGVATATVAARFGMECIIYMGSTDIDRQQPNVQRMKLLGAKVIPVTSGTGTLKDAMNDALRDWVTNVADTFYIIGTVAGPHPYPAMVRDFQSVIGREAREQVVEKEGRLPDSLLACIGGGSNAMGLFHPFLGDEDVRLIGVEAAGEGLDTGKHAASLQGGSPGVLHGNRTFLLQTAEGQITDAHSISAGLDYPGIGPEHAWLHESGRAEYVAVTDDEALDAFKTLCRLEGIIPALESAHAIAHAIKLAPTLPEDHVMVLNLSGRGDKDMATVTEHLADELAAGAPAADAPAQ</sequence>
<dbReference type="NCBIfam" id="TIGR00263">
    <property type="entry name" value="trpB"/>
    <property type="match status" value="1"/>
</dbReference>
<evidence type="ECO:0000256" key="9">
    <source>
        <dbReference type="ARBA" id="ARBA00023141"/>
    </source>
</evidence>
<dbReference type="PANTHER" id="PTHR48077">
    <property type="entry name" value="TRYPTOPHAN SYNTHASE-RELATED"/>
    <property type="match status" value="1"/>
</dbReference>
<proteinExistence type="inferred from homology"/>
<dbReference type="InterPro" id="IPR006653">
    <property type="entry name" value="Trp_synth_b_CS"/>
</dbReference>
<keyword evidence="7 12" id="KW-0822">Tryptophan biosynthesis</keyword>
<protein>
    <recommendedName>
        <fullName evidence="12">Tryptophan synthase beta chain</fullName>
        <ecNumber evidence="12">4.2.1.20</ecNumber>
    </recommendedName>
</protein>
<feature type="domain" description="Tryptophan synthase beta chain-like PALP" evidence="13">
    <location>
        <begin position="64"/>
        <end position="387"/>
    </location>
</feature>
<dbReference type="Gene3D" id="3.40.50.1100">
    <property type="match status" value="2"/>
</dbReference>
<dbReference type="HAMAP" id="MF_00133">
    <property type="entry name" value="Trp_synth_beta"/>
    <property type="match status" value="1"/>
</dbReference>
<gene>
    <name evidence="12" type="primary">trpB</name>
    <name evidence="14" type="ORF">SAMN05216571_1073</name>
</gene>
<evidence type="ECO:0000256" key="11">
    <source>
        <dbReference type="ARBA" id="ARBA00049047"/>
    </source>
</evidence>
<dbReference type="FunFam" id="3.40.50.1100:FF:000001">
    <property type="entry name" value="Tryptophan synthase beta chain"/>
    <property type="match status" value="1"/>
</dbReference>
<comment type="catalytic activity">
    <reaction evidence="11 12">
        <text>(1S,2R)-1-C-(indol-3-yl)glycerol 3-phosphate + L-serine = D-glyceraldehyde 3-phosphate + L-tryptophan + H2O</text>
        <dbReference type="Rhea" id="RHEA:10532"/>
        <dbReference type="ChEBI" id="CHEBI:15377"/>
        <dbReference type="ChEBI" id="CHEBI:33384"/>
        <dbReference type="ChEBI" id="CHEBI:57912"/>
        <dbReference type="ChEBI" id="CHEBI:58866"/>
        <dbReference type="ChEBI" id="CHEBI:59776"/>
        <dbReference type="EC" id="4.2.1.20"/>
    </reaction>
</comment>
<evidence type="ECO:0000256" key="6">
    <source>
        <dbReference type="ARBA" id="ARBA00022605"/>
    </source>
</evidence>
<name>A0A1G7SL60_9GAMM</name>
<evidence type="ECO:0000313" key="15">
    <source>
        <dbReference type="Proteomes" id="UP000198641"/>
    </source>
</evidence>
<evidence type="ECO:0000256" key="3">
    <source>
        <dbReference type="ARBA" id="ARBA00004733"/>
    </source>
</evidence>
<dbReference type="InterPro" id="IPR001926">
    <property type="entry name" value="TrpB-like_PALP"/>
</dbReference>
<dbReference type="STRING" id="284577.SAMN05216571_1073"/>
<dbReference type="OrthoDB" id="9766131at2"/>
<organism evidence="14 15">
    <name type="scientific">Onishia taeanensis</name>
    <dbReference type="NCBI Taxonomy" id="284577"/>
    <lineage>
        <taxon>Bacteria</taxon>
        <taxon>Pseudomonadati</taxon>
        <taxon>Pseudomonadota</taxon>
        <taxon>Gammaproteobacteria</taxon>
        <taxon>Oceanospirillales</taxon>
        <taxon>Halomonadaceae</taxon>
        <taxon>Onishia</taxon>
    </lineage>
</organism>
<evidence type="ECO:0000256" key="5">
    <source>
        <dbReference type="ARBA" id="ARBA00011270"/>
    </source>
</evidence>
<dbReference type="EC" id="4.2.1.20" evidence="12"/>
<comment type="similarity">
    <text evidence="4 12">Belongs to the TrpB family.</text>
</comment>